<proteinExistence type="predicted"/>
<protein>
    <submittedName>
        <fullName evidence="1">Uncharacterized protein</fullName>
    </submittedName>
</protein>
<accession>A0A6P0CFI4</accession>
<gene>
    <name evidence="1" type="ORF">GV827_12420</name>
</gene>
<dbReference type="RefSeq" id="WP_164354133.1">
    <property type="nucleotide sequence ID" value="NZ_JAABNT010000007.1"/>
</dbReference>
<reference evidence="1 2" key="1">
    <citation type="submission" date="2020-01" db="EMBL/GenBank/DDBJ databases">
        <title>Sulfitobacter sediminilitoris sp. nov., isolated from a tidal flat.</title>
        <authorList>
            <person name="Park S."/>
            <person name="Yoon J.-H."/>
        </authorList>
    </citation>
    <scope>NUCLEOTIDE SEQUENCE [LARGE SCALE GENOMIC DNA]</scope>
    <source>
        <strain evidence="1 2">JBTF-M27</strain>
    </source>
</reference>
<comment type="caution">
    <text evidence="1">The sequence shown here is derived from an EMBL/GenBank/DDBJ whole genome shotgun (WGS) entry which is preliminary data.</text>
</comment>
<dbReference type="AlphaFoldDB" id="A0A6P0CFI4"/>
<organism evidence="1 2">
    <name type="scientific">Sulfitobacter sediminilitoris</name>
    <dbReference type="NCBI Taxonomy" id="2698830"/>
    <lineage>
        <taxon>Bacteria</taxon>
        <taxon>Pseudomonadati</taxon>
        <taxon>Pseudomonadota</taxon>
        <taxon>Alphaproteobacteria</taxon>
        <taxon>Rhodobacterales</taxon>
        <taxon>Roseobacteraceae</taxon>
        <taxon>Sulfitobacter</taxon>
    </lineage>
</organism>
<dbReference type="Proteomes" id="UP000468591">
    <property type="component" value="Unassembled WGS sequence"/>
</dbReference>
<name>A0A6P0CFI4_9RHOB</name>
<evidence type="ECO:0000313" key="1">
    <source>
        <dbReference type="EMBL" id="NEK23204.1"/>
    </source>
</evidence>
<sequence>MSALGMLVAALNRLLDGSQGPSQTTLWINIPVDAAMRPFTALSPQSQLPGFE</sequence>
<keyword evidence="2" id="KW-1185">Reference proteome</keyword>
<evidence type="ECO:0000313" key="2">
    <source>
        <dbReference type="Proteomes" id="UP000468591"/>
    </source>
</evidence>
<dbReference type="EMBL" id="JAABNT010000007">
    <property type="protein sequence ID" value="NEK23204.1"/>
    <property type="molecule type" value="Genomic_DNA"/>
</dbReference>